<evidence type="ECO:0000313" key="1">
    <source>
        <dbReference type="EMBL" id="EFE08197.1"/>
    </source>
</evidence>
<evidence type="ECO:0000313" key="2">
    <source>
        <dbReference type="Proteomes" id="UP000003880"/>
    </source>
</evidence>
<dbReference type="Proteomes" id="UP000003880">
    <property type="component" value="Unassembled WGS sequence"/>
</dbReference>
<dbReference type="AlphaFoldDB" id="D4BDZ8"/>
<dbReference type="EMBL" id="ABWL02000009">
    <property type="protein sequence ID" value="EFE08197.1"/>
    <property type="molecule type" value="Genomic_DNA"/>
</dbReference>
<sequence length="44" mass="5013">MLPQIGTRGLEQMLATDEYAVYQTLKNSGNIVDAGYWPQARKQR</sequence>
<dbReference type="RefSeq" id="WP_006686025.1">
    <property type="nucleotide sequence ID" value="NZ_GG730299.1"/>
</dbReference>
<comment type="caution">
    <text evidence="1">The sequence shown here is derived from an EMBL/GenBank/DDBJ whole genome shotgun (WGS) entry which is preliminary data.</text>
</comment>
<organism evidence="1 2">
    <name type="scientific">Citrobacter youngae ATCC 29220</name>
    <dbReference type="NCBI Taxonomy" id="500640"/>
    <lineage>
        <taxon>Bacteria</taxon>
        <taxon>Pseudomonadati</taxon>
        <taxon>Pseudomonadota</taxon>
        <taxon>Gammaproteobacteria</taxon>
        <taxon>Enterobacterales</taxon>
        <taxon>Enterobacteriaceae</taxon>
        <taxon>Citrobacter</taxon>
        <taxon>Citrobacter freundii complex</taxon>
    </lineage>
</organism>
<gene>
    <name evidence="1" type="ORF">CIT292_08717</name>
</gene>
<protein>
    <submittedName>
        <fullName evidence="1">Uncharacterized protein</fullName>
    </submittedName>
</protein>
<proteinExistence type="predicted"/>
<reference evidence="1 2" key="1">
    <citation type="submission" date="2010-02" db="EMBL/GenBank/DDBJ databases">
        <authorList>
            <person name="Weinstock G."/>
            <person name="Sodergren E."/>
            <person name="Clifton S."/>
            <person name="Fulton L."/>
            <person name="Fulton B."/>
            <person name="Courtney L."/>
            <person name="Fronick C."/>
            <person name="Harrison M."/>
            <person name="Strong C."/>
            <person name="Farmer C."/>
            <person name="Delahaunty K."/>
            <person name="Markovic C."/>
            <person name="Hall O."/>
            <person name="Minx P."/>
            <person name="Tomlinson C."/>
            <person name="Mitreva M."/>
            <person name="Nelson J."/>
            <person name="Hou S."/>
            <person name="Wollam A."/>
            <person name="Pepin K.H."/>
            <person name="Johnson M."/>
            <person name="Bhonagiri V."/>
            <person name="Zhang X."/>
            <person name="Suruliraj S."/>
            <person name="Warren W."/>
            <person name="Chinwalla A."/>
            <person name="Mardis E.R."/>
            <person name="Wilson R.K."/>
        </authorList>
    </citation>
    <scope>NUCLEOTIDE SEQUENCE [LARGE SCALE GENOMIC DNA]</scope>
    <source>
        <strain evidence="1 2">ATCC 29220</strain>
    </source>
</reference>
<dbReference type="HOGENOM" id="CLU_3214206_0_0_6"/>
<accession>D4BDZ8</accession>
<name>D4BDZ8_9ENTR</name>